<dbReference type="Pfam" id="PF08889">
    <property type="entry name" value="WbqC"/>
    <property type="match status" value="1"/>
</dbReference>
<dbReference type="STRING" id="318161.Sden_1293"/>
<dbReference type="DNASU" id="4017580"/>
<organism evidence="1 2">
    <name type="scientific">Shewanella denitrificans (strain OS217 / ATCC BAA-1090 / DSM 15013)</name>
    <dbReference type="NCBI Taxonomy" id="318161"/>
    <lineage>
        <taxon>Bacteria</taxon>
        <taxon>Pseudomonadati</taxon>
        <taxon>Pseudomonadota</taxon>
        <taxon>Gammaproteobacteria</taxon>
        <taxon>Alteromonadales</taxon>
        <taxon>Shewanellaceae</taxon>
        <taxon>Shewanella</taxon>
    </lineage>
</organism>
<dbReference type="InterPro" id="IPR014985">
    <property type="entry name" value="WbqC"/>
</dbReference>
<dbReference type="Proteomes" id="UP000001982">
    <property type="component" value="Chromosome"/>
</dbReference>
<dbReference type="EMBL" id="CP000302">
    <property type="protein sequence ID" value="ABE54579.1"/>
    <property type="molecule type" value="Genomic_DNA"/>
</dbReference>
<keyword evidence="2" id="KW-1185">Reference proteome</keyword>
<dbReference type="HOGENOM" id="CLU_079350_0_0_6"/>
<accession>Q12PP7</accession>
<name>Q12PP7_SHEDO</name>
<reference evidence="1 2" key="1">
    <citation type="submission" date="2006-03" db="EMBL/GenBank/DDBJ databases">
        <title>Complete sequence of Shewanella denitrificans OS217.</title>
        <authorList>
            <consortium name="US DOE Joint Genome Institute"/>
            <person name="Copeland A."/>
            <person name="Lucas S."/>
            <person name="Lapidus A."/>
            <person name="Barry K."/>
            <person name="Detter J.C."/>
            <person name="Glavina del Rio T."/>
            <person name="Hammon N."/>
            <person name="Israni S."/>
            <person name="Dalin E."/>
            <person name="Tice H."/>
            <person name="Pitluck S."/>
            <person name="Brettin T."/>
            <person name="Bruce D."/>
            <person name="Han C."/>
            <person name="Tapia R."/>
            <person name="Gilna P."/>
            <person name="Kiss H."/>
            <person name="Schmutz J."/>
            <person name="Larimer F."/>
            <person name="Land M."/>
            <person name="Hauser L."/>
            <person name="Kyrpides N."/>
            <person name="Lykidis A."/>
            <person name="Richardson P."/>
        </authorList>
    </citation>
    <scope>NUCLEOTIDE SEQUENCE [LARGE SCALE GENOMIC DNA]</scope>
    <source>
        <strain evidence="2">OS217 / ATCC BAA-1090 / DSM 15013</strain>
    </source>
</reference>
<evidence type="ECO:0000313" key="2">
    <source>
        <dbReference type="Proteomes" id="UP000001982"/>
    </source>
</evidence>
<dbReference type="AlphaFoldDB" id="Q12PP7"/>
<sequence>MQPTYLPWMGYFDLIDIADKFVFLDNVQLERSGWQVRNRIRSSQGELMLRVAIATPKRFDETLIHQTQFVTGHPWRKKHLKSIQMNYQKAPYFAQVYPLLESLYQKDETSLSQFNISVINALCTFMGINTPRMLASELVDIEGIKDARLTSICKHLDADQYLSPLGAMAYIEQESSGGDLGENGIDVFYHQFVHPQYTQVYDGFISHLSIIDALFNLGPQNTVTLIRQFRQAPINYTSLPR</sequence>
<gene>
    <name evidence="1" type="ordered locus">Sden_1293</name>
</gene>
<evidence type="ECO:0008006" key="3">
    <source>
        <dbReference type="Google" id="ProtNLM"/>
    </source>
</evidence>
<dbReference type="KEGG" id="sdn:Sden_1293"/>
<dbReference type="eggNOG" id="COG4122">
    <property type="taxonomic scope" value="Bacteria"/>
</dbReference>
<proteinExistence type="predicted"/>
<protein>
    <recommendedName>
        <fullName evidence="3">WbqC-like protein</fullName>
    </recommendedName>
</protein>
<evidence type="ECO:0000313" key="1">
    <source>
        <dbReference type="EMBL" id="ABE54579.1"/>
    </source>
</evidence>